<dbReference type="GO" id="GO:0009001">
    <property type="term" value="F:serine O-acetyltransferase activity"/>
    <property type="evidence" value="ECO:0007669"/>
    <property type="project" value="UniProtKB-EC"/>
</dbReference>
<keyword evidence="7" id="KW-0012">Acyltransferase</keyword>
<dbReference type="RefSeq" id="WP_097150574.1">
    <property type="nucleotide sequence ID" value="NZ_OBQC01000013.1"/>
</dbReference>
<evidence type="ECO:0000256" key="5">
    <source>
        <dbReference type="ARBA" id="ARBA00022679"/>
    </source>
</evidence>
<proteinExistence type="inferred from homology"/>
<dbReference type="Gene3D" id="2.160.10.10">
    <property type="entry name" value="Hexapeptide repeat proteins"/>
    <property type="match status" value="1"/>
</dbReference>
<dbReference type="EC" id="2.3.1.30" evidence="3"/>
<dbReference type="InterPro" id="IPR011004">
    <property type="entry name" value="Trimer_LpxA-like_sf"/>
</dbReference>
<evidence type="ECO:0000256" key="2">
    <source>
        <dbReference type="ARBA" id="ARBA00007274"/>
    </source>
</evidence>
<comment type="similarity">
    <text evidence="2">Belongs to the transferase hexapeptide repeat family.</text>
</comment>
<gene>
    <name evidence="9" type="ORF">SAMN05877842_113109</name>
</gene>
<dbReference type="PANTHER" id="PTHR42811">
    <property type="entry name" value="SERINE ACETYLTRANSFERASE"/>
    <property type="match status" value="1"/>
</dbReference>
<dbReference type="EMBL" id="OBQC01000013">
    <property type="protein sequence ID" value="SOC42753.1"/>
    <property type="molecule type" value="Genomic_DNA"/>
</dbReference>
<dbReference type="InterPro" id="IPR001451">
    <property type="entry name" value="Hexapep"/>
</dbReference>
<evidence type="ECO:0000256" key="8">
    <source>
        <dbReference type="ARBA" id="ARBA00049486"/>
    </source>
</evidence>
<comment type="catalytic activity">
    <reaction evidence="8">
        <text>L-serine + acetyl-CoA = O-acetyl-L-serine + CoA</text>
        <dbReference type="Rhea" id="RHEA:24560"/>
        <dbReference type="ChEBI" id="CHEBI:33384"/>
        <dbReference type="ChEBI" id="CHEBI:57287"/>
        <dbReference type="ChEBI" id="CHEBI:57288"/>
        <dbReference type="ChEBI" id="CHEBI:58340"/>
        <dbReference type="EC" id="2.3.1.30"/>
    </reaction>
</comment>
<name>A0A285ULW8_9BACL</name>
<dbReference type="GO" id="GO:0019344">
    <property type="term" value="P:cysteine biosynthetic process"/>
    <property type="evidence" value="ECO:0007669"/>
    <property type="project" value="UniProtKB-KW"/>
</dbReference>
<protein>
    <recommendedName>
        <fullName evidence="3">serine O-acetyltransferase</fullName>
        <ecNumber evidence="3">2.3.1.30</ecNumber>
    </recommendedName>
</protein>
<organism evidence="9 10">
    <name type="scientific">Ureibacillus acetophenoni</name>
    <dbReference type="NCBI Taxonomy" id="614649"/>
    <lineage>
        <taxon>Bacteria</taxon>
        <taxon>Bacillati</taxon>
        <taxon>Bacillota</taxon>
        <taxon>Bacilli</taxon>
        <taxon>Bacillales</taxon>
        <taxon>Caryophanaceae</taxon>
        <taxon>Ureibacillus</taxon>
    </lineage>
</organism>
<dbReference type="SUPFAM" id="SSF51161">
    <property type="entry name" value="Trimeric LpxA-like enzymes"/>
    <property type="match status" value="1"/>
</dbReference>
<dbReference type="NCBIfam" id="NF041874">
    <property type="entry name" value="EPS_EpsC"/>
    <property type="match status" value="1"/>
</dbReference>
<dbReference type="AlphaFoldDB" id="A0A285ULW8"/>
<dbReference type="InterPro" id="IPR042122">
    <property type="entry name" value="Ser_AcTrfase_N_sf"/>
</dbReference>
<keyword evidence="10" id="KW-1185">Reference proteome</keyword>
<reference evidence="10" key="1">
    <citation type="submission" date="2017-08" db="EMBL/GenBank/DDBJ databases">
        <authorList>
            <person name="Varghese N."/>
            <person name="Submissions S."/>
        </authorList>
    </citation>
    <scope>NUCLEOTIDE SEQUENCE [LARGE SCALE GENOMIC DNA]</scope>
    <source>
        <strain evidence="10">JC23</strain>
    </source>
</reference>
<dbReference type="FunFam" id="2.160.10.10:FF:000015">
    <property type="entry name" value="Serine acetyltransferase, plasmid"/>
    <property type="match status" value="1"/>
</dbReference>
<keyword evidence="6" id="KW-0198">Cysteine biosynthesis</keyword>
<evidence type="ECO:0000256" key="6">
    <source>
        <dbReference type="ARBA" id="ARBA00023192"/>
    </source>
</evidence>
<keyword evidence="5 9" id="KW-0808">Transferase</keyword>
<evidence type="ECO:0000256" key="4">
    <source>
        <dbReference type="ARBA" id="ARBA00022605"/>
    </source>
</evidence>
<dbReference type="OrthoDB" id="9801456at2"/>
<dbReference type="CDD" id="cd03354">
    <property type="entry name" value="LbH_SAT"/>
    <property type="match status" value="1"/>
</dbReference>
<dbReference type="Pfam" id="PF14602">
    <property type="entry name" value="Hexapep_2"/>
    <property type="match status" value="2"/>
</dbReference>
<dbReference type="Gene3D" id="1.10.3130.10">
    <property type="entry name" value="serine acetyltransferase, domain 1"/>
    <property type="match status" value="1"/>
</dbReference>
<evidence type="ECO:0000256" key="1">
    <source>
        <dbReference type="ARBA" id="ARBA00004876"/>
    </source>
</evidence>
<evidence type="ECO:0000256" key="7">
    <source>
        <dbReference type="ARBA" id="ARBA00023315"/>
    </source>
</evidence>
<keyword evidence="4" id="KW-0028">Amino-acid biosynthesis</keyword>
<evidence type="ECO:0000313" key="9">
    <source>
        <dbReference type="EMBL" id="SOC42753.1"/>
    </source>
</evidence>
<evidence type="ECO:0000313" key="10">
    <source>
        <dbReference type="Proteomes" id="UP000219252"/>
    </source>
</evidence>
<accession>A0A285ULW8</accession>
<dbReference type="InterPro" id="IPR053376">
    <property type="entry name" value="Serine_acetyltransferase"/>
</dbReference>
<dbReference type="InterPro" id="IPR045304">
    <property type="entry name" value="LbH_SAT"/>
</dbReference>
<comment type="pathway">
    <text evidence="1">Amino-acid biosynthesis; L-cysteine biosynthesis; L-cysteine from L-serine: step 1/2.</text>
</comment>
<dbReference type="Proteomes" id="UP000219252">
    <property type="component" value="Unassembled WGS sequence"/>
</dbReference>
<sequence length="301" mass="33392">MKLNDWLNNEIPNIANSLVDVHKTYFSIEKTIGFAGQEKIYKILENFRNALFPCLCEKELTFESRVNIGIGNKLRTSAIDLRDLIEKVISNEENLSSDNAKLNPDQVVMDLIGKFPEIRKMIQTDIQAAYNGDPATISTEEILFSYPSIQAITIHRISHELYKSGVPIIPRIMSEYAHNLTGIDIHPGATIGEYFFIDHGTGVVIGETCTIGKNVKIYQGVTLGAKSFPLDEDGNPIKGIKRHPDIEDNVVIYAGATILGGDTKIGHDSVIGGNIWLTQSVPPNSRVYQTQPSPKIKNDIE</sequence>
<evidence type="ECO:0000256" key="3">
    <source>
        <dbReference type="ARBA" id="ARBA00013266"/>
    </source>
</evidence>